<keyword evidence="1" id="KW-0732">Signal</keyword>
<comment type="caution">
    <text evidence="2">The sequence shown here is derived from an EMBL/GenBank/DDBJ whole genome shotgun (WGS) entry which is preliminary data.</text>
</comment>
<dbReference type="Proteomes" id="UP001152747">
    <property type="component" value="Unassembled WGS sequence"/>
</dbReference>
<proteinExistence type="predicted"/>
<evidence type="ECO:0008006" key="4">
    <source>
        <dbReference type="Google" id="ProtNLM"/>
    </source>
</evidence>
<accession>A0A9P1N650</accession>
<feature type="chain" id="PRO_5040393048" description="Nuclear transport factor 2 family protein" evidence="1">
    <location>
        <begin position="18"/>
        <end position="164"/>
    </location>
</feature>
<feature type="signal peptide" evidence="1">
    <location>
        <begin position="1"/>
        <end position="17"/>
    </location>
</feature>
<evidence type="ECO:0000256" key="1">
    <source>
        <dbReference type="SAM" id="SignalP"/>
    </source>
</evidence>
<sequence>MRTLILLLSIYIYLIKATPVNRTTSQKFIDVKDVEEMFETLKEFKDSKNLVQNYIHQDFLYIDCQKHRFNRKQFVDQRFLFNNKKNLKIHRVLHHDSTFGNIYDNYFVVVNFDVIYQSVEMRLLRNSDGLVLYYVFEYNCRDFAKEKGKSNDIEMKDLRKMNQN</sequence>
<gene>
    <name evidence="2" type="ORF">CAMP_LOCUS15242</name>
</gene>
<name>A0A9P1N650_9PELO</name>
<organism evidence="2 3">
    <name type="scientific">Caenorhabditis angaria</name>
    <dbReference type="NCBI Taxonomy" id="860376"/>
    <lineage>
        <taxon>Eukaryota</taxon>
        <taxon>Metazoa</taxon>
        <taxon>Ecdysozoa</taxon>
        <taxon>Nematoda</taxon>
        <taxon>Chromadorea</taxon>
        <taxon>Rhabditida</taxon>
        <taxon>Rhabditina</taxon>
        <taxon>Rhabditomorpha</taxon>
        <taxon>Rhabditoidea</taxon>
        <taxon>Rhabditidae</taxon>
        <taxon>Peloderinae</taxon>
        <taxon>Caenorhabditis</taxon>
    </lineage>
</organism>
<reference evidence="2" key="1">
    <citation type="submission" date="2022-11" db="EMBL/GenBank/DDBJ databases">
        <authorList>
            <person name="Kikuchi T."/>
        </authorList>
    </citation>
    <scope>NUCLEOTIDE SEQUENCE</scope>
    <source>
        <strain evidence="2">PS1010</strain>
    </source>
</reference>
<protein>
    <recommendedName>
        <fullName evidence="4">Nuclear transport factor 2 family protein</fullName>
    </recommendedName>
</protein>
<dbReference type="AlphaFoldDB" id="A0A9P1N650"/>
<evidence type="ECO:0000313" key="3">
    <source>
        <dbReference type="Proteomes" id="UP001152747"/>
    </source>
</evidence>
<evidence type="ECO:0000313" key="2">
    <source>
        <dbReference type="EMBL" id="CAI5452605.1"/>
    </source>
</evidence>
<keyword evidence="3" id="KW-1185">Reference proteome</keyword>
<dbReference type="EMBL" id="CANHGI010000005">
    <property type="protein sequence ID" value="CAI5452605.1"/>
    <property type="molecule type" value="Genomic_DNA"/>
</dbReference>